<reference evidence="1 2" key="1">
    <citation type="journal article" date="2022" name="New Phytol.">
        <title>Ecological generalism drives hyperdiversity of secondary metabolite gene clusters in xylarialean endophytes.</title>
        <authorList>
            <person name="Franco M.E.E."/>
            <person name="Wisecaver J.H."/>
            <person name="Arnold A.E."/>
            <person name="Ju Y.M."/>
            <person name="Slot J.C."/>
            <person name="Ahrendt S."/>
            <person name="Moore L.P."/>
            <person name="Eastman K.E."/>
            <person name="Scott K."/>
            <person name="Konkel Z."/>
            <person name="Mondo S.J."/>
            <person name="Kuo A."/>
            <person name="Hayes R.D."/>
            <person name="Haridas S."/>
            <person name="Andreopoulos B."/>
            <person name="Riley R."/>
            <person name="LaButti K."/>
            <person name="Pangilinan J."/>
            <person name="Lipzen A."/>
            <person name="Amirebrahimi M."/>
            <person name="Yan J."/>
            <person name="Adam C."/>
            <person name="Keymanesh K."/>
            <person name="Ng V."/>
            <person name="Louie K."/>
            <person name="Northen T."/>
            <person name="Drula E."/>
            <person name="Henrissat B."/>
            <person name="Hsieh H.M."/>
            <person name="Youens-Clark K."/>
            <person name="Lutzoni F."/>
            <person name="Miadlikowska J."/>
            <person name="Eastwood D.C."/>
            <person name="Hamelin R.C."/>
            <person name="Grigoriev I.V."/>
            <person name="U'Ren J.M."/>
        </authorList>
    </citation>
    <scope>NUCLEOTIDE SEQUENCE [LARGE SCALE GENOMIC DNA]</scope>
    <source>
        <strain evidence="1 2">ER1909</strain>
    </source>
</reference>
<name>A0ACC0D2F2_9PEZI</name>
<comment type="caution">
    <text evidence="1">The sequence shown here is derived from an EMBL/GenBank/DDBJ whole genome shotgun (WGS) entry which is preliminary data.</text>
</comment>
<sequence length="1578" mass="174945">MTSLTSTLCENSIMHSKIARPGCADIILSELSAVLDIPLSHLDLNSSFVRNGGDSLSSIKLQAALRRHGLNISINSIFTANTLLCLTQCDISWSLQPCNDVLLSAPPQGVKRTQSDSNQRPAKRQRSSKARAKKSAEDSPTCIKYPMTEMQLSLVHSTQATPGCNIISYVETHRPENVPALKREWERALKNEPVFNMSFIIDESGGFMCENEEQPFVWEETVVEDKLSYQKCRKEAESRPLFNSSVATGFKVITLQSDVESESAIIWQVHHAMIDGVSCDLVRSNVQRLLEGKEIQVGSSFTDFSLQLEALQRQEQESATNFWTRQKESHPNPATELLLPIPPSSDTDHASELSQVFIDSNIKDLTLYSKRIGVTVASLYYAAWGLVLSKYAGSDHVCFGTVLSGRTLPFDGIQSIVGPTINTLPLNLSLGSCSTVAEYIRLVFSSLLDLTSLQWTKPSHGFSRNFSSAVNIRFETVDLAGGSFEPLEQPYNRVVSDFPLHVEVGRNGRICLTYNTKSFFKAHMEHLGTTLSTALGALLDPNLTLLSCLDSLIGSEQLKVLASMGNWTSESTRHGSVKDDLVSLFSRAAEIDPEATAVEHGSRSLTYGELHRQSSLVAQHLSRFIQPGDVVCVHADRTINWIVAIYAILKASATYCPFDQDIPDAVRSANFTTANAKLFLTGSIAAKSSKPSSCEVCLSVEELLLDSSVTVNNGSREPCPESVAYICFTSGSTGKPKGVMCKNRGLVAFQKDLQVRLNARPGWRIAQFMSPGFDGSIHEIFSALSYGSTLILNDASNPFEHLKRCDAAILTPSVAKALEVNEFPNLKAVYLVGEAVPQSVCDTWGARKQLFNMYGPTEATCGATIKALKANEPVTIGVPNPSTRIYILDSNCKPVPWGVIGEIYLAGVQVAAGYVGQPDETARKFLPDSVNPEYEGELMYKTGDRAFWDERGELRFLGRNDRQVKLRGFRLDLDDLEIRMTKADEQCTAIALTVQHDQLVALVQPVGLDLDNFKSQIRQHIPLYALPRHVLAVDSFPTTLVGKLDYKAISAMANLNELNDRIMTLSDERVLAAVKHVLCMPADAEIDTESSFIDMGGDSLKALILSHRLSRIFDMPISVKTILNSPTVQTLADEIATPQTSGAHHAGSILGDHQLSPIESEWWHKHQQGITPSFNVSYACELPRHVYKIKLAAAWSIVLRRHRILRSRYRCGEHGLVREFAKHSPCVREAETIDIQHELNIPFDLAADDLIRVIISSTQMLVVVSHIICDLTTLKALLEDVADLYHSGNLPPVTKTYFQTSWSAASPIPCHLSFWSEYLDGASTPRVSIGNINQRRSTWSGLSSVWKIPEKTYQAMHHFTRANRVTMHQLAMAAVALTLQHDAEACDITIGAPYLNRNSEEDLEVVGLFLEPLPIRIRYPPDQSLDSLPSQSGTDHNPFLKAVQRSCRDALSHAVPWNQLLSHFNIKPDFPNHPIFDVMVTFHEDDHETYFPIEGTRFLPTWSDGAKFKLMVEFTARKDGSLALRLEYSDECFAREDARLIGRLLLNALEGLILGFDYDSIAHRLESFKKGCIYSLLS</sequence>
<evidence type="ECO:0000313" key="1">
    <source>
        <dbReference type="EMBL" id="KAI6086515.1"/>
    </source>
</evidence>
<dbReference type="EMBL" id="MU394315">
    <property type="protein sequence ID" value="KAI6086515.1"/>
    <property type="molecule type" value="Genomic_DNA"/>
</dbReference>
<protein>
    <submittedName>
        <fullName evidence="1">Acetyl-CoA synthetase-like protein</fullName>
    </submittedName>
</protein>
<organism evidence="1 2">
    <name type="scientific">Hypoxylon rubiginosum</name>
    <dbReference type="NCBI Taxonomy" id="110542"/>
    <lineage>
        <taxon>Eukaryota</taxon>
        <taxon>Fungi</taxon>
        <taxon>Dikarya</taxon>
        <taxon>Ascomycota</taxon>
        <taxon>Pezizomycotina</taxon>
        <taxon>Sordariomycetes</taxon>
        <taxon>Xylariomycetidae</taxon>
        <taxon>Xylariales</taxon>
        <taxon>Hypoxylaceae</taxon>
        <taxon>Hypoxylon</taxon>
    </lineage>
</organism>
<accession>A0ACC0D2F2</accession>
<keyword evidence="2" id="KW-1185">Reference proteome</keyword>
<dbReference type="Proteomes" id="UP001497680">
    <property type="component" value="Unassembled WGS sequence"/>
</dbReference>
<evidence type="ECO:0000313" key="2">
    <source>
        <dbReference type="Proteomes" id="UP001497680"/>
    </source>
</evidence>
<gene>
    <name evidence="1" type="ORF">F4821DRAFT_238416</name>
</gene>
<proteinExistence type="predicted"/>